<evidence type="ECO:0000313" key="2">
    <source>
        <dbReference type="EMBL" id="SED83711.1"/>
    </source>
</evidence>
<evidence type="ECO:0000313" key="3">
    <source>
        <dbReference type="Proteomes" id="UP000199220"/>
    </source>
</evidence>
<dbReference type="RefSeq" id="WP_089771811.1">
    <property type="nucleotide sequence ID" value="NZ_FNTX01000001.1"/>
</dbReference>
<accession>A0A1H5DXV9</accession>
<protein>
    <submittedName>
        <fullName evidence="2">Uncharacterized protein</fullName>
    </submittedName>
</protein>
<reference evidence="3" key="1">
    <citation type="submission" date="2016-10" db="EMBL/GenBank/DDBJ databases">
        <authorList>
            <person name="Varghese N."/>
            <person name="Submissions S."/>
        </authorList>
    </citation>
    <scope>NUCLEOTIDE SEQUENCE [LARGE SCALE GENOMIC DNA]</scope>
    <source>
        <strain evidence="3">DSM 21368</strain>
    </source>
</reference>
<dbReference type="EMBL" id="FNTX01000001">
    <property type="protein sequence ID" value="SED83711.1"/>
    <property type="molecule type" value="Genomic_DNA"/>
</dbReference>
<name>A0A1H5DXV9_9MICO</name>
<keyword evidence="3" id="KW-1185">Reference proteome</keyword>
<gene>
    <name evidence="2" type="ORF">SAMN04488554_0831</name>
</gene>
<sequence>MIGALIAFFAAIVAAGAVLLALVSRRVPEEGLGRWLRESFAGSRADDAESESGVSDSRNETSSGPIHVGDLMGLGEDGPAYHRPVDLRTVVRGRPR</sequence>
<dbReference type="Proteomes" id="UP000199220">
    <property type="component" value="Unassembled WGS sequence"/>
</dbReference>
<dbReference type="AlphaFoldDB" id="A0A1H5DXV9"/>
<evidence type="ECO:0000256" key="1">
    <source>
        <dbReference type="SAM" id="MobiDB-lite"/>
    </source>
</evidence>
<dbReference type="OrthoDB" id="5148528at2"/>
<proteinExistence type="predicted"/>
<dbReference type="STRING" id="648782.SAMN04488554_0831"/>
<feature type="region of interest" description="Disordered" evidence="1">
    <location>
        <begin position="42"/>
        <end position="80"/>
    </location>
</feature>
<organism evidence="2 3">
    <name type="scientific">Ruania alba</name>
    <dbReference type="NCBI Taxonomy" id="648782"/>
    <lineage>
        <taxon>Bacteria</taxon>
        <taxon>Bacillati</taxon>
        <taxon>Actinomycetota</taxon>
        <taxon>Actinomycetes</taxon>
        <taxon>Micrococcales</taxon>
        <taxon>Ruaniaceae</taxon>
        <taxon>Ruania</taxon>
    </lineage>
</organism>
<feature type="compositionally biased region" description="Polar residues" evidence="1">
    <location>
        <begin position="52"/>
        <end position="64"/>
    </location>
</feature>